<evidence type="ECO:0000313" key="7">
    <source>
        <dbReference type="Proteomes" id="UP000501830"/>
    </source>
</evidence>
<evidence type="ECO:0000256" key="3">
    <source>
        <dbReference type="ARBA" id="ARBA00022801"/>
    </source>
</evidence>
<dbReference type="GO" id="GO:0009231">
    <property type="term" value="P:riboflavin biosynthetic process"/>
    <property type="evidence" value="ECO:0007669"/>
    <property type="project" value="TreeGrafter"/>
</dbReference>
<comment type="similarity">
    <text evidence="5">Belongs to the creatininase superfamily.</text>
</comment>
<dbReference type="Gene3D" id="3.40.50.10310">
    <property type="entry name" value="Creatininase"/>
    <property type="match status" value="1"/>
</dbReference>
<comment type="cofactor">
    <cofactor evidence="1">
        <name>Zn(2+)</name>
        <dbReference type="ChEBI" id="CHEBI:29105"/>
    </cofactor>
</comment>
<dbReference type="PANTHER" id="PTHR35005:SF1">
    <property type="entry name" value="2-AMINO-5-FORMYLAMINO-6-RIBOSYLAMINOPYRIMIDIN-4(3H)-ONE 5'-MONOPHOSPHATE DEFORMYLASE"/>
    <property type="match status" value="1"/>
</dbReference>
<dbReference type="GO" id="GO:0046872">
    <property type="term" value="F:metal ion binding"/>
    <property type="evidence" value="ECO:0007669"/>
    <property type="project" value="UniProtKB-KW"/>
</dbReference>
<dbReference type="EMBL" id="CP049889">
    <property type="protein sequence ID" value="QIK51256.1"/>
    <property type="molecule type" value="Genomic_DNA"/>
</dbReference>
<dbReference type="GeneID" id="94552389"/>
<dbReference type="KEGG" id="jpo:G7058_03795"/>
<name>A0A6G7WG76_9LACT</name>
<evidence type="ECO:0000256" key="2">
    <source>
        <dbReference type="ARBA" id="ARBA00022723"/>
    </source>
</evidence>
<gene>
    <name evidence="6" type="ORF">G7058_03795</name>
</gene>
<dbReference type="Pfam" id="PF02633">
    <property type="entry name" value="Creatininase"/>
    <property type="match status" value="1"/>
</dbReference>
<keyword evidence="2" id="KW-0479">Metal-binding</keyword>
<keyword evidence="7" id="KW-1185">Reference proteome</keyword>
<dbReference type="Proteomes" id="UP000501830">
    <property type="component" value="Chromosome"/>
</dbReference>
<evidence type="ECO:0000256" key="1">
    <source>
        <dbReference type="ARBA" id="ARBA00001947"/>
    </source>
</evidence>
<protein>
    <submittedName>
        <fullName evidence="6">Creatininase family protein</fullName>
    </submittedName>
</protein>
<accession>A0A6G7WG76</accession>
<evidence type="ECO:0000256" key="5">
    <source>
        <dbReference type="ARBA" id="ARBA00024029"/>
    </source>
</evidence>
<evidence type="ECO:0000313" key="6">
    <source>
        <dbReference type="EMBL" id="QIK51256.1"/>
    </source>
</evidence>
<organism evidence="6 7">
    <name type="scientific">Jeotgalibaca porci</name>
    <dbReference type="NCBI Taxonomy" id="1868793"/>
    <lineage>
        <taxon>Bacteria</taxon>
        <taxon>Bacillati</taxon>
        <taxon>Bacillota</taxon>
        <taxon>Bacilli</taxon>
        <taxon>Lactobacillales</taxon>
        <taxon>Carnobacteriaceae</taxon>
        <taxon>Jeotgalibaca</taxon>
    </lineage>
</organism>
<keyword evidence="3" id="KW-0378">Hydrolase</keyword>
<sequence length="280" mass="31483">MRTRFLSKCTNQEVEAYLQKNDLIFIPVGVTELHGGLPLDSETVISEAVALNLAEKTDGLVLHNLPYFYAGATISGRGTVQVSVRDGIDYLLAVAKSLYRQGFKRQVFISLHGPASLTIGPVIRDFFEEKKVPLLYIDSMVTMMKPEFAQKFFGGEGDPFTDLILAGYDYLGRLDEVPLTTPENDFSEKKEPSLAFANDLFRSAFGSSSTAYYFGELSDHMPTHKIESVEHRQQIADNGKPLFDAFVESLEIEKKVALLKELADFQDEVVIPKYKDWLYE</sequence>
<dbReference type="InterPro" id="IPR003785">
    <property type="entry name" value="Creatininase/forma_Hydrolase"/>
</dbReference>
<dbReference type="PANTHER" id="PTHR35005">
    <property type="entry name" value="3-DEHYDRO-SCYLLO-INOSOSE HYDROLASE"/>
    <property type="match status" value="1"/>
</dbReference>
<evidence type="ECO:0000256" key="4">
    <source>
        <dbReference type="ARBA" id="ARBA00022833"/>
    </source>
</evidence>
<dbReference type="GO" id="GO:0016811">
    <property type="term" value="F:hydrolase activity, acting on carbon-nitrogen (but not peptide) bonds, in linear amides"/>
    <property type="evidence" value="ECO:0007669"/>
    <property type="project" value="TreeGrafter"/>
</dbReference>
<dbReference type="SUPFAM" id="SSF102215">
    <property type="entry name" value="Creatininase"/>
    <property type="match status" value="1"/>
</dbReference>
<keyword evidence="4" id="KW-0862">Zinc</keyword>
<dbReference type="RefSeq" id="WP_166062309.1">
    <property type="nucleotide sequence ID" value="NZ_CP049889.1"/>
</dbReference>
<dbReference type="AlphaFoldDB" id="A0A6G7WG76"/>
<dbReference type="InterPro" id="IPR024087">
    <property type="entry name" value="Creatininase-like_sf"/>
</dbReference>
<proteinExistence type="inferred from homology"/>
<reference evidence="6 7" key="1">
    <citation type="journal article" date="2017" name="Int. J. Syst. Evol. Microbiol.">
        <title>Jeotgalibaca porci sp. nov. and Jeotgalibaca arthritidis sp. nov., isolated from pigs, and emended description of the genus Jeotgalibaca.</title>
        <authorList>
            <person name="Zamora L."/>
            <person name="Perez-Sancho M."/>
            <person name="Dominguez L."/>
            <person name="Fernandez-Garayzabal J.F."/>
            <person name="Vela A.I."/>
        </authorList>
    </citation>
    <scope>NUCLEOTIDE SEQUENCE [LARGE SCALE GENOMIC DNA]</scope>
    <source>
        <strain evidence="6 7">CCUG 69148</strain>
    </source>
</reference>